<comment type="caution">
    <text evidence="1">The sequence shown here is derived from an EMBL/GenBank/DDBJ whole genome shotgun (WGS) entry which is preliminary data.</text>
</comment>
<protein>
    <submittedName>
        <fullName evidence="1">Uncharacterized protein</fullName>
    </submittedName>
</protein>
<name>A0AC60PRR3_IXOPE</name>
<gene>
    <name evidence="1" type="ORF">HPB47_000454</name>
</gene>
<accession>A0AC60PRR3</accession>
<evidence type="ECO:0000313" key="1">
    <source>
        <dbReference type="EMBL" id="KAG0423785.1"/>
    </source>
</evidence>
<organism evidence="1 2">
    <name type="scientific">Ixodes persulcatus</name>
    <name type="common">Taiga tick</name>
    <dbReference type="NCBI Taxonomy" id="34615"/>
    <lineage>
        <taxon>Eukaryota</taxon>
        <taxon>Metazoa</taxon>
        <taxon>Ecdysozoa</taxon>
        <taxon>Arthropoda</taxon>
        <taxon>Chelicerata</taxon>
        <taxon>Arachnida</taxon>
        <taxon>Acari</taxon>
        <taxon>Parasitiformes</taxon>
        <taxon>Ixodida</taxon>
        <taxon>Ixodoidea</taxon>
        <taxon>Ixodidae</taxon>
        <taxon>Ixodinae</taxon>
        <taxon>Ixodes</taxon>
    </lineage>
</organism>
<sequence length="275" mass="32086">MHYFLGHSPWIAISAARKRALRVDKGHLRKLYRLKRNRRVILLTNLADSSTGVKKKIIAVARTKQHSVLLLWLKTIIRHIYWCARTSNGDGQLVLARWTSLMRHIINIHEHPDQLHPVCTETFNKLKAILMAPHLLRDIPFLSPKKQTSGLKSYNAVLIHFAPKDTKFRFEGMLARTYVAALHFNHNADRKVLLDENGKPRFRQKWSKGEKQWTLVAVGEKVTYDYVQKLVDSVLECVTRWPSYAVAERARYRQSHDILTSRHCTICIELWLQLL</sequence>
<dbReference type="EMBL" id="JABSTQ010010056">
    <property type="protein sequence ID" value="KAG0423785.1"/>
    <property type="molecule type" value="Genomic_DNA"/>
</dbReference>
<evidence type="ECO:0000313" key="2">
    <source>
        <dbReference type="Proteomes" id="UP000805193"/>
    </source>
</evidence>
<dbReference type="Proteomes" id="UP000805193">
    <property type="component" value="Unassembled WGS sequence"/>
</dbReference>
<reference evidence="1 2" key="1">
    <citation type="journal article" date="2020" name="Cell">
        <title>Large-Scale Comparative Analyses of Tick Genomes Elucidate Their Genetic Diversity and Vector Capacities.</title>
        <authorList>
            <consortium name="Tick Genome and Microbiome Consortium (TIGMIC)"/>
            <person name="Jia N."/>
            <person name="Wang J."/>
            <person name="Shi W."/>
            <person name="Du L."/>
            <person name="Sun Y."/>
            <person name="Zhan W."/>
            <person name="Jiang J.F."/>
            <person name="Wang Q."/>
            <person name="Zhang B."/>
            <person name="Ji P."/>
            <person name="Bell-Sakyi L."/>
            <person name="Cui X.M."/>
            <person name="Yuan T.T."/>
            <person name="Jiang B.G."/>
            <person name="Yang W.F."/>
            <person name="Lam T.T."/>
            <person name="Chang Q.C."/>
            <person name="Ding S.J."/>
            <person name="Wang X.J."/>
            <person name="Zhu J.G."/>
            <person name="Ruan X.D."/>
            <person name="Zhao L."/>
            <person name="Wei J.T."/>
            <person name="Ye R.Z."/>
            <person name="Que T.C."/>
            <person name="Du C.H."/>
            <person name="Zhou Y.H."/>
            <person name="Cheng J.X."/>
            <person name="Dai P.F."/>
            <person name="Guo W.B."/>
            <person name="Han X.H."/>
            <person name="Huang E.J."/>
            <person name="Li L.F."/>
            <person name="Wei W."/>
            <person name="Gao Y.C."/>
            <person name="Liu J.Z."/>
            <person name="Shao H.Z."/>
            <person name="Wang X."/>
            <person name="Wang C.C."/>
            <person name="Yang T.C."/>
            <person name="Huo Q.B."/>
            <person name="Li W."/>
            <person name="Chen H.Y."/>
            <person name="Chen S.E."/>
            <person name="Zhou L.G."/>
            <person name="Ni X.B."/>
            <person name="Tian J.H."/>
            <person name="Sheng Y."/>
            <person name="Liu T."/>
            <person name="Pan Y.S."/>
            <person name="Xia L.Y."/>
            <person name="Li J."/>
            <person name="Zhao F."/>
            <person name="Cao W.C."/>
        </authorList>
    </citation>
    <scope>NUCLEOTIDE SEQUENCE [LARGE SCALE GENOMIC DNA]</scope>
    <source>
        <strain evidence="1">Iper-2018</strain>
    </source>
</reference>
<proteinExistence type="predicted"/>
<keyword evidence="2" id="KW-1185">Reference proteome</keyword>